<keyword evidence="3" id="KW-1185">Reference proteome</keyword>
<dbReference type="AlphaFoldDB" id="K2PIK1"/>
<proteinExistence type="predicted"/>
<protein>
    <submittedName>
        <fullName evidence="2">Aromatic hydrocarbon degradation membrane protein</fullName>
    </submittedName>
</protein>
<gene>
    <name evidence="2" type="ORF">NA8A_17500</name>
</gene>
<accession>K2PIK1</accession>
<dbReference type="PATRIC" id="fig|1231190.3.peg.3617"/>
<organism evidence="2 3">
    <name type="scientific">Nitratireductor indicus C115</name>
    <dbReference type="NCBI Taxonomy" id="1231190"/>
    <lineage>
        <taxon>Bacteria</taxon>
        <taxon>Pseudomonadati</taxon>
        <taxon>Pseudomonadota</taxon>
        <taxon>Alphaproteobacteria</taxon>
        <taxon>Hyphomicrobiales</taxon>
        <taxon>Phyllobacteriaceae</taxon>
        <taxon>Nitratireductor</taxon>
    </lineage>
</organism>
<evidence type="ECO:0000313" key="2">
    <source>
        <dbReference type="EMBL" id="EKF40987.1"/>
    </source>
</evidence>
<evidence type="ECO:0000256" key="1">
    <source>
        <dbReference type="SAM" id="SignalP"/>
    </source>
</evidence>
<name>K2PIK1_9HYPH</name>
<keyword evidence="1" id="KW-0732">Signal</keyword>
<dbReference type="Gene3D" id="2.40.160.60">
    <property type="entry name" value="Outer membrane protein transport protein (OMPP1/FadL/TodX)"/>
    <property type="match status" value="1"/>
</dbReference>
<feature type="chain" id="PRO_5003863055" evidence="1">
    <location>
        <begin position="23"/>
        <end position="366"/>
    </location>
</feature>
<dbReference type="OrthoDB" id="6679728at2"/>
<comment type="caution">
    <text evidence="2">The sequence shown here is derived from an EMBL/GenBank/DDBJ whole genome shotgun (WGS) entry which is preliminary data.</text>
</comment>
<evidence type="ECO:0000313" key="3">
    <source>
        <dbReference type="Proteomes" id="UP000007374"/>
    </source>
</evidence>
<dbReference type="EMBL" id="AMSI01000013">
    <property type="protein sequence ID" value="EKF40987.1"/>
    <property type="molecule type" value="Genomic_DNA"/>
</dbReference>
<reference evidence="2 3" key="1">
    <citation type="journal article" date="2012" name="J. Bacteriol.">
        <title>Genome Sequence of Nitratireductor indicus Type Strain C115.</title>
        <authorList>
            <person name="Lai Q."/>
            <person name="Li G."/>
            <person name="Yu Z."/>
            <person name="Shao Z."/>
        </authorList>
    </citation>
    <scope>NUCLEOTIDE SEQUENCE [LARGE SCALE GENOMIC DNA]</scope>
    <source>
        <strain evidence="2 3">C115</strain>
    </source>
</reference>
<sequence length="366" mass="38359">MRSICIASAAAMFVGSVATASAGGFSRGTADTDILYEDGNFNMRAGAIIVVPTQKFKTAPNVQFAPGLAGTNYLGNYVIPSGAVKLKISDALSCAGTYTDAYGANSAYAVPYGATALLNEEFTVTEFGATCAAFFDMGRGRLSVLGGAFIEQFNYDATAQGGALDLGLNSTAYGWRAGLGYEIPEIAFRAQLLYRSGTSHSATGTANGLPIAAGSGELPQTVELKVQSGIAPGWLAFGSVKWMDWSVNETLQVTINGAPLPPNQYYWRDGWTITGGIGHAFTENVSGSLSVQWDRGVANGYDFRTDKWLVAAGVGMKDAMGGELRLGAAVSYLNSAEVTALDAVHRGASVDSGWAALFSANYKVKW</sequence>
<dbReference type="eggNOG" id="COG2067">
    <property type="taxonomic scope" value="Bacteria"/>
</dbReference>
<dbReference type="SUPFAM" id="SSF56935">
    <property type="entry name" value="Porins"/>
    <property type="match status" value="1"/>
</dbReference>
<feature type="signal peptide" evidence="1">
    <location>
        <begin position="1"/>
        <end position="22"/>
    </location>
</feature>
<dbReference type="STRING" id="721133.SAMN05216176_11216"/>
<dbReference type="RefSeq" id="WP_009451703.1">
    <property type="nucleotide sequence ID" value="NZ_AMSI01000013.1"/>
</dbReference>
<dbReference type="Proteomes" id="UP000007374">
    <property type="component" value="Unassembled WGS sequence"/>
</dbReference>